<evidence type="ECO:0000313" key="2">
    <source>
        <dbReference type="EMBL" id="ADZ68481.1"/>
    </source>
</evidence>
<dbReference type="Proteomes" id="UP000008130">
    <property type="component" value="Chromosome"/>
</dbReference>
<dbReference type="STRING" id="991905.SL003B_0042"/>
<dbReference type="PROSITE" id="PS51318">
    <property type="entry name" value="TAT"/>
    <property type="match status" value="1"/>
</dbReference>
<dbReference type="EMBL" id="CP002568">
    <property type="protein sequence ID" value="ADZ68481.1"/>
    <property type="molecule type" value="Genomic_DNA"/>
</dbReference>
<dbReference type="RefSeq" id="WP_013650805.1">
    <property type="nucleotide sequence ID" value="NC_015259.1"/>
</dbReference>
<dbReference type="KEGG" id="pgv:SL003B_0042"/>
<keyword evidence="3" id="KW-1185">Reference proteome</keyword>
<dbReference type="AlphaFoldDB" id="F2IYG8"/>
<sequence length="103" mass="10719">MDSNTGNKAGLTRREIVIAAGSGLALAALGGPAAAAATRISATAQRKCATCEFWGGSRTVSADRKWVEASGTGTCNNPASPAYRKKTRPDQGAPVWQRWSRLG</sequence>
<name>F2IYG8_POLGS</name>
<evidence type="ECO:0000313" key="3">
    <source>
        <dbReference type="Proteomes" id="UP000008130"/>
    </source>
</evidence>
<organism evidence="2 3">
    <name type="scientific">Polymorphum gilvum (strain LMG 25793 / CGMCC 1.9160 / SL003B-26A1)</name>
    <dbReference type="NCBI Taxonomy" id="991905"/>
    <lineage>
        <taxon>Bacteria</taxon>
        <taxon>Pseudomonadati</taxon>
        <taxon>Pseudomonadota</taxon>
        <taxon>Alphaproteobacteria</taxon>
        <taxon>Rhodobacterales</taxon>
        <taxon>Paracoccaceae</taxon>
        <taxon>Polymorphum</taxon>
    </lineage>
</organism>
<dbReference type="InterPro" id="IPR006311">
    <property type="entry name" value="TAT_signal"/>
</dbReference>
<proteinExistence type="predicted"/>
<dbReference type="HOGENOM" id="CLU_2261160_0_0_5"/>
<protein>
    <submittedName>
        <fullName evidence="2">Uncharacterized protein</fullName>
    </submittedName>
</protein>
<reference evidence="2 3" key="1">
    <citation type="journal article" date="2011" name="J. Bacteriol.">
        <title>Complete genome sequence of Polymorphum gilvum SL003B-26A1T, a crude oil-degrading bacterium from oil-polluted saline soil.</title>
        <authorList>
            <person name="Li S.G."/>
            <person name="Tang Y.Q."/>
            <person name="Nie Y."/>
            <person name="Cai M."/>
            <person name="Wu X.L."/>
        </authorList>
    </citation>
    <scope>NUCLEOTIDE SEQUENCE [LARGE SCALE GENOMIC DNA]</scope>
    <source>
        <strain evidence="3">LMG 25793 / CGMCC 1.9160 / SL003B-26A1</strain>
    </source>
</reference>
<feature type="region of interest" description="Disordered" evidence="1">
    <location>
        <begin position="71"/>
        <end position="103"/>
    </location>
</feature>
<evidence type="ECO:0000256" key="1">
    <source>
        <dbReference type="SAM" id="MobiDB-lite"/>
    </source>
</evidence>
<gene>
    <name evidence="2" type="ordered locus">SL003B_0042</name>
</gene>
<dbReference type="OrthoDB" id="7298620at2"/>
<accession>F2IYG8</accession>